<accession>A0ABN1XTL8</accession>
<reference evidence="3 4" key="1">
    <citation type="journal article" date="2019" name="Int. J. Syst. Evol. Microbiol.">
        <title>The Global Catalogue of Microorganisms (GCM) 10K type strain sequencing project: providing services to taxonomists for standard genome sequencing and annotation.</title>
        <authorList>
            <consortium name="The Broad Institute Genomics Platform"/>
            <consortium name="The Broad Institute Genome Sequencing Center for Infectious Disease"/>
            <person name="Wu L."/>
            <person name="Ma J."/>
        </authorList>
    </citation>
    <scope>NUCLEOTIDE SEQUENCE [LARGE SCALE GENOMIC DNA]</scope>
    <source>
        <strain evidence="3 4">JCM 12393</strain>
    </source>
</reference>
<gene>
    <name evidence="3" type="ORF">GCM10009639_18040</name>
</gene>
<sequence length="40" mass="4540">MRALYRTRRRLVDELGIEPGAELAGVHRAILRQDPLLGRA</sequence>
<feature type="domain" description="Bacterial transcriptional activator" evidence="2">
    <location>
        <begin position="5"/>
        <end position="31"/>
    </location>
</feature>
<dbReference type="Proteomes" id="UP001499863">
    <property type="component" value="Unassembled WGS sequence"/>
</dbReference>
<dbReference type="Gene3D" id="1.25.40.10">
    <property type="entry name" value="Tetratricopeptide repeat domain"/>
    <property type="match status" value="1"/>
</dbReference>
<protein>
    <recommendedName>
        <fullName evidence="2">Bacterial transcriptional activator domain-containing protein</fullName>
    </recommendedName>
</protein>
<dbReference type="Pfam" id="PF03704">
    <property type="entry name" value="BTAD"/>
    <property type="match status" value="1"/>
</dbReference>
<keyword evidence="4" id="KW-1185">Reference proteome</keyword>
<dbReference type="InterPro" id="IPR005158">
    <property type="entry name" value="BTAD"/>
</dbReference>
<organism evidence="3 4">
    <name type="scientific">Kitasatospora putterlickiae</name>
    <dbReference type="NCBI Taxonomy" id="221725"/>
    <lineage>
        <taxon>Bacteria</taxon>
        <taxon>Bacillati</taxon>
        <taxon>Actinomycetota</taxon>
        <taxon>Actinomycetes</taxon>
        <taxon>Kitasatosporales</taxon>
        <taxon>Streptomycetaceae</taxon>
        <taxon>Kitasatospora</taxon>
    </lineage>
</organism>
<evidence type="ECO:0000259" key="2">
    <source>
        <dbReference type="Pfam" id="PF03704"/>
    </source>
</evidence>
<evidence type="ECO:0000256" key="1">
    <source>
        <dbReference type="ARBA" id="ARBA00023012"/>
    </source>
</evidence>
<dbReference type="EMBL" id="BAAAKJ010000089">
    <property type="protein sequence ID" value="GAA1389883.1"/>
    <property type="molecule type" value="Genomic_DNA"/>
</dbReference>
<dbReference type="InterPro" id="IPR011990">
    <property type="entry name" value="TPR-like_helical_dom_sf"/>
</dbReference>
<comment type="caution">
    <text evidence="3">The sequence shown here is derived from an EMBL/GenBank/DDBJ whole genome shotgun (WGS) entry which is preliminary data.</text>
</comment>
<dbReference type="SUPFAM" id="SSF48452">
    <property type="entry name" value="TPR-like"/>
    <property type="match status" value="1"/>
</dbReference>
<keyword evidence="1" id="KW-0902">Two-component regulatory system</keyword>
<evidence type="ECO:0000313" key="4">
    <source>
        <dbReference type="Proteomes" id="UP001499863"/>
    </source>
</evidence>
<proteinExistence type="predicted"/>
<name>A0ABN1XTL8_9ACTN</name>
<evidence type="ECO:0000313" key="3">
    <source>
        <dbReference type="EMBL" id="GAA1389883.1"/>
    </source>
</evidence>